<sequence length="1078" mass="122857">MKINIDKVLILGSGALKIGEAGEFDYSGTQALKALKEEGIYTILINPNIATVQTSQEIADKVYFLPLTLFFIKNVIDKEKPEGILLSFGGQTALNCGIQLFKEGIIEKYKIKILGTPIESIINSEDRNLFRKKLTNINIKTAKSFTVNSIDDTIFYSLEIGFPVIIRSAYTLGGLGSGFAKNINDLKKIVNKAFSYSSQIVVEEYLEGWKEIEYEIVRDTYNNCISVCNMENFDPIGIHTGESIVVAPSQTLTNSEYYNLRKLSICIARNFNIIGECNVQFALDTNSEDYRVIEVNARLSRSSALASKATGYPLAFIAAKLSLGYGLHELKNSVTKNTSAFFEPALDYVVCKIPRWDLNKFYGVSNRIGSSMKSVGEIMSIGGSFEEALQKGIRMLDINKQGFINVNKKKLTSNNLLKKYLKKPTDQRIFFLEEALEEGFSIEEIHFLTKIDLWFLYQLDNIFQTKKMINKFENYRDIPYKLFLKAKKEGFSDIQIANIIFNKKKYNNIFDLEQKIRKYRKKLNIVPFVRQIDTLASEYPSYTNYLYLTYHAIQHDITYEKDKKSVITLGSGVYRIGSSVEFDWCCVNALNTIKKESYRSIMINYNPETVSTDFDICDRLYFEELTLERILDIIELENPKGTIVSMGGQIPNNLVLKLYEKKVNILGTSPISIDKVENRYKFSNVMDYLKIKQPKWKELSNFDTIYKFVKKVNFPILIRPSYVLSGANMSVISNQEELQHYLKKVKIISYEHPLIITEFINNAKEIELDAVSQNGKILFYAISEHVEFAGIHSGDATLVYPPYNLYLSTLKKIICISKKISKYFNISGPFNIQFLSKNNEIKVIECNLRASRSFPFVSKISNFNMIELATKVILGKKKNKKIEQNFLLKNFLGVKASQFSFSRLQDADPVLGVDMSSTGEVGCLGNTFDEALLKSMLSVGYTIPKKNILISGGPIESKLDLLEMIKLLHIKGYVLFATAGTNNFLSENGIPSIKVYWPNVKKFSNVIDLIKSRKLDLIINIPKNLSKSELDNDYAIRRYAVDFNIPLLTNARLAKVFIQAFCNLSMDKLFIKAWNEYK</sequence>
<evidence type="ECO:0000259" key="17">
    <source>
        <dbReference type="PROSITE" id="PS51855"/>
    </source>
</evidence>
<keyword evidence="9 15" id="KW-0547">Nucleotide-binding</keyword>
<dbReference type="InterPro" id="IPR005479">
    <property type="entry name" value="CPAse_ATP-bd"/>
</dbReference>
<dbReference type="GO" id="GO:0004087">
    <property type="term" value="F:carbamoyl-phosphate synthase (ammonia) activity"/>
    <property type="evidence" value="ECO:0007669"/>
    <property type="project" value="UniProtKB-EC"/>
</dbReference>
<dbReference type="InterPro" id="IPR058047">
    <property type="entry name" value="CPSase_preATP-grasp"/>
</dbReference>
<dbReference type="Gene3D" id="1.10.1030.10">
    <property type="entry name" value="Carbamoyl-phosphate synthetase, large subunit oligomerisation domain"/>
    <property type="match status" value="1"/>
</dbReference>
<evidence type="ECO:0000256" key="2">
    <source>
        <dbReference type="ARBA" id="ARBA00004730"/>
    </source>
</evidence>
<dbReference type="SMART" id="SM01096">
    <property type="entry name" value="CPSase_L_D3"/>
    <property type="match status" value="1"/>
</dbReference>
<dbReference type="InterPro" id="IPR006275">
    <property type="entry name" value="CPSase_lsu"/>
</dbReference>
<dbReference type="PRINTS" id="PR00098">
    <property type="entry name" value="CPSASE"/>
</dbReference>
<evidence type="ECO:0000256" key="6">
    <source>
        <dbReference type="ARBA" id="ARBA00022605"/>
    </source>
</evidence>
<dbReference type="PROSITE" id="PS00867">
    <property type="entry name" value="CPSASE_2"/>
    <property type="match status" value="2"/>
</dbReference>
<dbReference type="PANTHER" id="PTHR11405">
    <property type="entry name" value="CARBAMOYLTRANSFERASE FAMILY MEMBER"/>
    <property type="match status" value="1"/>
</dbReference>
<comment type="pathway">
    <text evidence="2">Amino-acid biosynthesis; L-arginine biosynthesis.</text>
</comment>
<evidence type="ECO:0000259" key="16">
    <source>
        <dbReference type="PROSITE" id="PS50975"/>
    </source>
</evidence>
<dbReference type="SUPFAM" id="SSF52440">
    <property type="entry name" value="PreATP-grasp domain"/>
    <property type="match status" value="2"/>
</dbReference>
<dbReference type="CDD" id="cd01423">
    <property type="entry name" value="MGS_CPS_I_III"/>
    <property type="match status" value="1"/>
</dbReference>
<dbReference type="NCBIfam" id="NF003671">
    <property type="entry name" value="PRK05294.1"/>
    <property type="match status" value="1"/>
</dbReference>
<dbReference type="Gene3D" id="3.30.470.20">
    <property type="entry name" value="ATP-grasp fold, B domain"/>
    <property type="match status" value="2"/>
</dbReference>
<feature type="domain" description="ATP-grasp" evidence="16">
    <location>
        <begin position="131"/>
        <end position="323"/>
    </location>
</feature>
<keyword evidence="5" id="KW-0436">Ligase</keyword>
<dbReference type="FunFam" id="3.30.470.20:FF:000051">
    <property type="entry name" value="Carbamoyl phosphate synthetase II"/>
    <property type="match status" value="1"/>
</dbReference>
<dbReference type="Pfam" id="PF02786">
    <property type="entry name" value="CPSase_L_D2"/>
    <property type="match status" value="2"/>
</dbReference>
<keyword evidence="7" id="KW-0479">Metal-binding</keyword>
<dbReference type="FunFam" id="1.10.1030.10:FF:000002">
    <property type="entry name" value="Carbamoyl-phosphate synthase large chain"/>
    <property type="match status" value="1"/>
</dbReference>
<dbReference type="InterPro" id="IPR011607">
    <property type="entry name" value="MGS-like_dom"/>
</dbReference>
<keyword evidence="10 15" id="KW-0067">ATP-binding</keyword>
<evidence type="ECO:0000256" key="13">
    <source>
        <dbReference type="ARBA" id="ARBA00023211"/>
    </source>
</evidence>
<dbReference type="SMART" id="SM00851">
    <property type="entry name" value="MGS"/>
    <property type="match status" value="1"/>
</dbReference>
<dbReference type="GO" id="GO:0006541">
    <property type="term" value="P:glutamine metabolic process"/>
    <property type="evidence" value="ECO:0007669"/>
    <property type="project" value="TreeGrafter"/>
</dbReference>
<proteinExistence type="inferred from homology"/>
<dbReference type="PROSITE" id="PS50975">
    <property type="entry name" value="ATP_GRASP"/>
    <property type="match status" value="2"/>
</dbReference>
<dbReference type="AlphaFoldDB" id="A0A6G6BSB5"/>
<dbReference type="FunFam" id="3.30.470.20:FF:000001">
    <property type="entry name" value="Carbamoyl-phosphate synthase large chain"/>
    <property type="match status" value="1"/>
</dbReference>
<dbReference type="InterPro" id="IPR036897">
    <property type="entry name" value="CarbamoylP_synth_lsu_oligo_sf"/>
</dbReference>
<feature type="domain" description="ATP-grasp" evidence="16">
    <location>
        <begin position="683"/>
        <end position="874"/>
    </location>
</feature>
<dbReference type="InterPro" id="IPR011761">
    <property type="entry name" value="ATP-grasp"/>
</dbReference>
<evidence type="ECO:0000256" key="15">
    <source>
        <dbReference type="PROSITE-ProRule" id="PRU00409"/>
    </source>
</evidence>
<dbReference type="Gene3D" id="3.30.1490.20">
    <property type="entry name" value="ATP-grasp fold, A domain"/>
    <property type="match status" value="1"/>
</dbReference>
<keyword evidence="4" id="KW-0055">Arginine biosynthesis</keyword>
<keyword evidence="12" id="KW-0665">Pyrimidine biosynthesis</keyword>
<keyword evidence="13" id="KW-0464">Manganese</keyword>
<dbReference type="GO" id="GO:0006221">
    <property type="term" value="P:pyrimidine nucleotide biosynthetic process"/>
    <property type="evidence" value="ECO:0007669"/>
    <property type="project" value="UniProtKB-KW"/>
</dbReference>
<evidence type="ECO:0000256" key="12">
    <source>
        <dbReference type="ARBA" id="ARBA00022975"/>
    </source>
</evidence>
<dbReference type="InterPro" id="IPR005483">
    <property type="entry name" value="CPSase_dom"/>
</dbReference>
<dbReference type="FunFam" id="3.30.1490.20:FF:000001">
    <property type="entry name" value="Carbamoyl-phosphate synthase large chain"/>
    <property type="match status" value="1"/>
</dbReference>
<comment type="cofactor">
    <cofactor evidence="1">
        <name>Mn(2+)</name>
        <dbReference type="ChEBI" id="CHEBI:29035"/>
    </cofactor>
</comment>
<evidence type="ECO:0000256" key="11">
    <source>
        <dbReference type="ARBA" id="ARBA00022842"/>
    </source>
</evidence>
<dbReference type="Pfam" id="PF25596">
    <property type="entry name" value="CPSase_L_D1"/>
    <property type="match status" value="2"/>
</dbReference>
<feature type="domain" description="MGS-like" evidence="17">
    <location>
        <begin position="941"/>
        <end position="1078"/>
    </location>
</feature>
<dbReference type="InterPro" id="IPR016185">
    <property type="entry name" value="PreATP-grasp_dom_sf"/>
</dbReference>
<dbReference type="InterPro" id="IPR013815">
    <property type="entry name" value="ATP_grasp_subdomain_1"/>
</dbReference>
<evidence type="ECO:0000256" key="1">
    <source>
        <dbReference type="ARBA" id="ARBA00001936"/>
    </source>
</evidence>
<name>A0A6G6BSB5_9FLAO</name>
<evidence type="ECO:0000256" key="8">
    <source>
        <dbReference type="ARBA" id="ARBA00022737"/>
    </source>
</evidence>
<dbReference type="GO" id="GO:0004088">
    <property type="term" value="F:carbamoyl-phosphate synthase (glutamine-hydrolyzing) activity"/>
    <property type="evidence" value="ECO:0007669"/>
    <property type="project" value="TreeGrafter"/>
</dbReference>
<dbReference type="NCBIfam" id="NF009455">
    <property type="entry name" value="PRK12815.1"/>
    <property type="match status" value="1"/>
</dbReference>
<protein>
    <submittedName>
        <fullName evidence="18">Carbamoyl-phosphate synthate large chain</fullName>
    </submittedName>
</protein>
<comment type="similarity">
    <text evidence="3">Belongs to the CarB family.</text>
</comment>
<dbReference type="SUPFAM" id="SSF48108">
    <property type="entry name" value="Carbamoyl phosphate synthetase, large subunit connection domain"/>
    <property type="match status" value="1"/>
</dbReference>
<dbReference type="Gene3D" id="3.40.50.1380">
    <property type="entry name" value="Methylglyoxal synthase-like domain"/>
    <property type="match status" value="1"/>
</dbReference>
<dbReference type="GO" id="GO:0005524">
    <property type="term" value="F:ATP binding"/>
    <property type="evidence" value="ECO:0007669"/>
    <property type="project" value="UniProtKB-UniRule"/>
</dbReference>
<dbReference type="PANTHER" id="PTHR11405:SF53">
    <property type="entry name" value="CARBAMOYL-PHOSPHATE SYNTHASE [AMMONIA], MITOCHONDRIAL"/>
    <property type="match status" value="1"/>
</dbReference>
<evidence type="ECO:0000256" key="4">
    <source>
        <dbReference type="ARBA" id="ARBA00022571"/>
    </source>
</evidence>
<dbReference type="SUPFAM" id="SSF52335">
    <property type="entry name" value="Methylglyoxal synthase-like"/>
    <property type="match status" value="1"/>
</dbReference>
<keyword evidence="8" id="KW-0677">Repeat</keyword>
<evidence type="ECO:0000256" key="5">
    <source>
        <dbReference type="ARBA" id="ARBA00022598"/>
    </source>
</evidence>
<dbReference type="FunFam" id="3.40.50.20:FF:000001">
    <property type="entry name" value="Carbamoyl-phosphate synthase large chain"/>
    <property type="match status" value="1"/>
</dbReference>
<dbReference type="InterPro" id="IPR036914">
    <property type="entry name" value="MGS-like_dom_sf"/>
</dbReference>
<accession>A0A6G6BSB5</accession>
<dbReference type="InterPro" id="IPR005480">
    <property type="entry name" value="CPSase_lsu_oligo"/>
</dbReference>
<evidence type="ECO:0000313" key="18">
    <source>
        <dbReference type="EMBL" id="QID54893.1"/>
    </source>
</evidence>
<dbReference type="PROSITE" id="PS00866">
    <property type="entry name" value="CPSASE_1"/>
    <property type="match status" value="1"/>
</dbReference>
<evidence type="ECO:0000256" key="10">
    <source>
        <dbReference type="ARBA" id="ARBA00022840"/>
    </source>
</evidence>
<dbReference type="EMBL" id="MN040913">
    <property type="protein sequence ID" value="QID54893.1"/>
    <property type="molecule type" value="Genomic_DNA"/>
</dbReference>
<organism evidence="18">
    <name type="scientific">Blattabacterium sp.</name>
    <name type="common">Ischnoptera deropeltiformi</name>
    <dbReference type="NCBI Taxonomy" id="2712811"/>
    <lineage>
        <taxon>Bacteria</taxon>
        <taxon>Pseudomonadati</taxon>
        <taxon>Bacteroidota</taxon>
        <taxon>Flavobacteriia</taxon>
        <taxon>Flavobacteriales</taxon>
        <taxon>Blattabacteriaceae</taxon>
        <taxon>Blattabacterium</taxon>
    </lineage>
</organism>
<dbReference type="PROSITE" id="PS51855">
    <property type="entry name" value="MGS"/>
    <property type="match status" value="1"/>
</dbReference>
<dbReference type="Pfam" id="PF02787">
    <property type="entry name" value="CPSase_L_D3"/>
    <property type="match status" value="1"/>
</dbReference>
<evidence type="ECO:0000256" key="3">
    <source>
        <dbReference type="ARBA" id="ARBA00009799"/>
    </source>
</evidence>
<dbReference type="SUPFAM" id="SSF56059">
    <property type="entry name" value="Glutathione synthetase ATP-binding domain-like"/>
    <property type="match status" value="2"/>
</dbReference>
<dbReference type="FunFam" id="3.40.50.20:FF:000002">
    <property type="entry name" value="Carbamoyl-phosphate synthase large chain"/>
    <property type="match status" value="1"/>
</dbReference>
<evidence type="ECO:0000256" key="7">
    <source>
        <dbReference type="ARBA" id="ARBA00022723"/>
    </source>
</evidence>
<dbReference type="GO" id="GO:0005737">
    <property type="term" value="C:cytoplasm"/>
    <property type="evidence" value="ECO:0007669"/>
    <property type="project" value="TreeGrafter"/>
</dbReference>
<comment type="catalytic activity">
    <reaction evidence="14">
        <text>hydrogencarbonate + NH4(+) + 2 ATP = carbamoyl phosphate + 2 ADP + phosphate + 2 H(+)</text>
        <dbReference type="Rhea" id="RHEA:18029"/>
        <dbReference type="ChEBI" id="CHEBI:15378"/>
        <dbReference type="ChEBI" id="CHEBI:17544"/>
        <dbReference type="ChEBI" id="CHEBI:28938"/>
        <dbReference type="ChEBI" id="CHEBI:30616"/>
        <dbReference type="ChEBI" id="CHEBI:43474"/>
        <dbReference type="ChEBI" id="CHEBI:58228"/>
        <dbReference type="ChEBI" id="CHEBI:456216"/>
        <dbReference type="EC" id="6.3.4.16"/>
    </reaction>
</comment>
<dbReference type="Gene3D" id="3.40.50.20">
    <property type="match status" value="2"/>
</dbReference>
<reference evidence="18" key="1">
    <citation type="journal article" date="2020" name="Biol. Lett.">
        <title>Evolutionary rates are correlated between cockroach symbionts and mitochondrial genomes.</title>
        <authorList>
            <person name="Arab D.A."/>
            <person name="Bourguignon T."/>
            <person name="Wang Z."/>
            <person name="Ho S.Y.W."/>
            <person name="Lo N."/>
        </authorList>
    </citation>
    <scope>NUCLEOTIDE SEQUENCE</scope>
    <source>
        <strain evidence="18">DHOG39929</strain>
    </source>
</reference>
<dbReference type="GO" id="GO:0006526">
    <property type="term" value="P:L-arginine biosynthetic process"/>
    <property type="evidence" value="ECO:0007669"/>
    <property type="project" value="UniProtKB-KW"/>
</dbReference>
<dbReference type="GO" id="GO:0046872">
    <property type="term" value="F:metal ion binding"/>
    <property type="evidence" value="ECO:0007669"/>
    <property type="project" value="UniProtKB-KW"/>
</dbReference>
<evidence type="ECO:0000256" key="9">
    <source>
        <dbReference type="ARBA" id="ARBA00022741"/>
    </source>
</evidence>
<dbReference type="Pfam" id="PF02142">
    <property type="entry name" value="MGS"/>
    <property type="match status" value="1"/>
</dbReference>
<keyword evidence="11" id="KW-0460">Magnesium</keyword>
<dbReference type="NCBIfam" id="TIGR01369">
    <property type="entry name" value="CPSaseII_lrg"/>
    <property type="match status" value="1"/>
</dbReference>
<keyword evidence="6" id="KW-0028">Amino-acid biosynthesis</keyword>
<evidence type="ECO:0000256" key="14">
    <source>
        <dbReference type="ARBA" id="ARBA00047359"/>
    </source>
</evidence>